<dbReference type="AlphaFoldDB" id="A0A1A8VSF2"/>
<protein>
    <submittedName>
        <fullName evidence="1">Folate transporter 1, putative (FT1)</fullName>
    </submittedName>
</protein>
<organism evidence="1 2">
    <name type="scientific">Plasmodium ovale curtisi</name>
    <dbReference type="NCBI Taxonomy" id="864141"/>
    <lineage>
        <taxon>Eukaryota</taxon>
        <taxon>Sar</taxon>
        <taxon>Alveolata</taxon>
        <taxon>Apicomplexa</taxon>
        <taxon>Aconoidasida</taxon>
        <taxon>Haemosporida</taxon>
        <taxon>Plasmodiidae</taxon>
        <taxon>Plasmodium</taxon>
        <taxon>Plasmodium (Plasmodium)</taxon>
    </lineage>
</organism>
<evidence type="ECO:0000313" key="1">
    <source>
        <dbReference type="EMBL" id="SBS82248.1"/>
    </source>
</evidence>
<name>A0A1A8VSF2_PLAOA</name>
<evidence type="ECO:0000313" key="2">
    <source>
        <dbReference type="Proteomes" id="UP000078546"/>
    </source>
</evidence>
<accession>A0A1A8VSF2</accession>
<reference evidence="2" key="1">
    <citation type="submission" date="2016-05" db="EMBL/GenBank/DDBJ databases">
        <authorList>
            <person name="Naeem Raeece"/>
        </authorList>
    </citation>
    <scope>NUCLEOTIDE SEQUENCE [LARGE SCALE GENOMIC DNA]</scope>
</reference>
<proteinExistence type="predicted"/>
<gene>
    <name evidence="1" type="ORF">POVCU1_006900</name>
</gene>
<dbReference type="EMBL" id="FLQV01000125">
    <property type="protein sequence ID" value="SBS82248.1"/>
    <property type="molecule type" value="Genomic_DNA"/>
</dbReference>
<dbReference type="Proteomes" id="UP000078546">
    <property type="component" value="Unassembled WGS sequence"/>
</dbReference>
<sequence>MHLGKLRRSSQNKGVASYSSLNEKSYLIGNIVKDEDCNTDIVCNKICSSLVAMLQGVEVLCNFSILYLLKDNYKLHPGKFNLWTKGTIQRNEKRRKKKKKKKKIYEPFCEEDTHLPYIMLFPKYGNEFYKNSMVNKIIMGNSI</sequence>